<feature type="non-terminal residue" evidence="9">
    <location>
        <position position="1"/>
    </location>
</feature>
<sequence length="200" mass="22955">VGLGSLKRAVFVACVLPALWLFGRGITDGLGANPIEEVTHQTGIWTFRFMLGTLAITPLRYLTAWGRLVPLRRMVGLFTFFYACLHFLTYGVDYWFFDLDAIIDDVINRPYITAGFTGFVLLIPLAFTSTHAMVRRLGGRRWQQLHRLVYLSAGAGAAHFLWQTKIDLRRPGIYIGWLALLFGIRLWERFGSRWWRRVTG</sequence>
<keyword evidence="2" id="KW-0813">Transport</keyword>
<evidence type="ECO:0000256" key="6">
    <source>
        <dbReference type="ARBA" id="ARBA00023136"/>
    </source>
</evidence>
<feature type="transmembrane region" description="Helical" evidence="7">
    <location>
        <begin position="112"/>
        <end position="133"/>
    </location>
</feature>
<protein>
    <recommendedName>
        <fullName evidence="8">Ferric oxidoreductase domain-containing protein</fullName>
    </recommendedName>
</protein>
<dbReference type="HAMAP" id="MF_01207">
    <property type="entry name" value="MsrQ"/>
    <property type="match status" value="1"/>
</dbReference>
<name>A0A382E1L6_9ZZZZ</name>
<dbReference type="GO" id="GO:0010181">
    <property type="term" value="F:FMN binding"/>
    <property type="evidence" value="ECO:0007669"/>
    <property type="project" value="TreeGrafter"/>
</dbReference>
<dbReference type="PANTHER" id="PTHR36964:SF1">
    <property type="entry name" value="PROTEIN-METHIONINE-SULFOXIDE REDUCTASE HEME-BINDING SUBUNIT MSRQ"/>
    <property type="match status" value="1"/>
</dbReference>
<reference evidence="9" key="1">
    <citation type="submission" date="2018-05" db="EMBL/GenBank/DDBJ databases">
        <authorList>
            <person name="Lanie J.A."/>
            <person name="Ng W.-L."/>
            <person name="Kazmierczak K.M."/>
            <person name="Andrzejewski T.M."/>
            <person name="Davidsen T.M."/>
            <person name="Wayne K.J."/>
            <person name="Tettelin H."/>
            <person name="Glass J.I."/>
            <person name="Rusch D."/>
            <person name="Podicherti R."/>
            <person name="Tsui H.-C.T."/>
            <person name="Winkler M.E."/>
        </authorList>
    </citation>
    <scope>NUCLEOTIDE SEQUENCE</scope>
</reference>
<dbReference type="Pfam" id="PF01794">
    <property type="entry name" value="Ferric_reduct"/>
    <property type="match status" value="1"/>
</dbReference>
<feature type="domain" description="Ferric oxidoreductase" evidence="8">
    <location>
        <begin position="42"/>
        <end position="152"/>
    </location>
</feature>
<feature type="transmembrane region" description="Helical" evidence="7">
    <location>
        <begin position="43"/>
        <end position="62"/>
    </location>
</feature>
<dbReference type="EMBL" id="UINC01042209">
    <property type="protein sequence ID" value="SVB44528.1"/>
    <property type="molecule type" value="Genomic_DNA"/>
</dbReference>
<feature type="transmembrane region" description="Helical" evidence="7">
    <location>
        <begin position="74"/>
        <end position="92"/>
    </location>
</feature>
<dbReference type="InterPro" id="IPR022837">
    <property type="entry name" value="MsrQ-like"/>
</dbReference>
<keyword evidence="6 7" id="KW-0472">Membrane</keyword>
<comment type="subcellular location">
    <subcellularLocation>
        <location evidence="1">Membrane</location>
        <topology evidence="1">Multi-pass membrane protein</topology>
    </subcellularLocation>
</comment>
<evidence type="ECO:0000256" key="3">
    <source>
        <dbReference type="ARBA" id="ARBA00022692"/>
    </source>
</evidence>
<evidence type="ECO:0000259" key="8">
    <source>
        <dbReference type="Pfam" id="PF01794"/>
    </source>
</evidence>
<dbReference type="InterPro" id="IPR013130">
    <property type="entry name" value="Fe3_Rdtase_TM_dom"/>
</dbReference>
<feature type="transmembrane region" description="Helical" evidence="7">
    <location>
        <begin position="145"/>
        <end position="162"/>
    </location>
</feature>
<proteinExistence type="inferred from homology"/>
<keyword evidence="5" id="KW-0408">Iron</keyword>
<dbReference type="AlphaFoldDB" id="A0A382E1L6"/>
<evidence type="ECO:0000256" key="4">
    <source>
        <dbReference type="ARBA" id="ARBA00022989"/>
    </source>
</evidence>
<dbReference type="PANTHER" id="PTHR36964">
    <property type="entry name" value="PROTEIN-METHIONINE-SULFOXIDE REDUCTASE HEME-BINDING SUBUNIT MSRQ"/>
    <property type="match status" value="1"/>
</dbReference>
<gene>
    <name evidence="9" type="ORF">METZ01_LOCUS197382</name>
</gene>
<evidence type="ECO:0000256" key="7">
    <source>
        <dbReference type="SAM" id="Phobius"/>
    </source>
</evidence>
<dbReference type="GO" id="GO:0005886">
    <property type="term" value="C:plasma membrane"/>
    <property type="evidence" value="ECO:0007669"/>
    <property type="project" value="TreeGrafter"/>
</dbReference>
<feature type="transmembrane region" description="Helical" evidence="7">
    <location>
        <begin position="168"/>
        <end position="187"/>
    </location>
</feature>
<evidence type="ECO:0000256" key="5">
    <source>
        <dbReference type="ARBA" id="ARBA00023004"/>
    </source>
</evidence>
<keyword evidence="3 7" id="KW-0812">Transmembrane</keyword>
<organism evidence="9">
    <name type="scientific">marine metagenome</name>
    <dbReference type="NCBI Taxonomy" id="408172"/>
    <lineage>
        <taxon>unclassified sequences</taxon>
        <taxon>metagenomes</taxon>
        <taxon>ecological metagenomes</taxon>
    </lineage>
</organism>
<keyword evidence="4 7" id="KW-1133">Transmembrane helix</keyword>
<dbReference type="GO" id="GO:0020037">
    <property type="term" value="F:heme binding"/>
    <property type="evidence" value="ECO:0007669"/>
    <property type="project" value="TreeGrafter"/>
</dbReference>
<evidence type="ECO:0000256" key="1">
    <source>
        <dbReference type="ARBA" id="ARBA00004141"/>
    </source>
</evidence>
<dbReference type="GO" id="GO:0016679">
    <property type="term" value="F:oxidoreductase activity, acting on diphenols and related substances as donors"/>
    <property type="evidence" value="ECO:0007669"/>
    <property type="project" value="TreeGrafter"/>
</dbReference>
<evidence type="ECO:0000256" key="2">
    <source>
        <dbReference type="ARBA" id="ARBA00022448"/>
    </source>
</evidence>
<accession>A0A382E1L6</accession>
<evidence type="ECO:0000313" key="9">
    <source>
        <dbReference type="EMBL" id="SVB44528.1"/>
    </source>
</evidence>